<reference evidence="1 2" key="1">
    <citation type="submission" date="2020-02" db="EMBL/GenBank/DDBJ databases">
        <authorList>
            <person name="Ferguson B K."/>
        </authorList>
    </citation>
    <scope>NUCLEOTIDE SEQUENCE [LARGE SCALE GENOMIC DNA]</scope>
</reference>
<keyword evidence="2" id="KW-1185">Reference proteome</keyword>
<accession>A0A6H5IZS6</accession>
<dbReference type="Proteomes" id="UP000479190">
    <property type="component" value="Unassembled WGS sequence"/>
</dbReference>
<gene>
    <name evidence="1" type="ORF">TBRA_LOCUS14100</name>
</gene>
<protein>
    <submittedName>
        <fullName evidence="1">Uncharacterized protein</fullName>
    </submittedName>
</protein>
<sequence>MSAGVDTATDGYSQNRQALRAISAETVSRLFLNSVNIVLHGNSFYMVEHLTCHQSESRLFVISLNSFEY</sequence>
<dbReference type="AlphaFoldDB" id="A0A6H5IZS6"/>
<dbReference type="EMBL" id="CADCXV010001198">
    <property type="protein sequence ID" value="CAB0042482.1"/>
    <property type="molecule type" value="Genomic_DNA"/>
</dbReference>
<name>A0A6H5IZS6_9HYME</name>
<organism evidence="1 2">
    <name type="scientific">Trichogramma brassicae</name>
    <dbReference type="NCBI Taxonomy" id="86971"/>
    <lineage>
        <taxon>Eukaryota</taxon>
        <taxon>Metazoa</taxon>
        <taxon>Ecdysozoa</taxon>
        <taxon>Arthropoda</taxon>
        <taxon>Hexapoda</taxon>
        <taxon>Insecta</taxon>
        <taxon>Pterygota</taxon>
        <taxon>Neoptera</taxon>
        <taxon>Endopterygota</taxon>
        <taxon>Hymenoptera</taxon>
        <taxon>Apocrita</taxon>
        <taxon>Proctotrupomorpha</taxon>
        <taxon>Chalcidoidea</taxon>
        <taxon>Trichogrammatidae</taxon>
        <taxon>Trichogramma</taxon>
    </lineage>
</organism>
<evidence type="ECO:0000313" key="1">
    <source>
        <dbReference type="EMBL" id="CAB0042482.1"/>
    </source>
</evidence>
<proteinExistence type="predicted"/>
<evidence type="ECO:0000313" key="2">
    <source>
        <dbReference type="Proteomes" id="UP000479190"/>
    </source>
</evidence>